<dbReference type="SMART" id="SM00829">
    <property type="entry name" value="PKS_ER"/>
    <property type="match status" value="1"/>
</dbReference>
<evidence type="ECO:0000313" key="2">
    <source>
        <dbReference type="EMBL" id="EGV20161.1"/>
    </source>
</evidence>
<dbReference type="CDD" id="cd08267">
    <property type="entry name" value="MDR1"/>
    <property type="match status" value="1"/>
</dbReference>
<dbReference type="Proteomes" id="UP000005459">
    <property type="component" value="Unassembled WGS sequence"/>
</dbReference>
<dbReference type="GO" id="GO:0003960">
    <property type="term" value="F:quinone reductase (NADPH) activity"/>
    <property type="evidence" value="ECO:0007669"/>
    <property type="project" value="UniProtKB-EC"/>
</dbReference>
<evidence type="ECO:0000313" key="3">
    <source>
        <dbReference type="Proteomes" id="UP000005459"/>
    </source>
</evidence>
<dbReference type="InterPro" id="IPR013154">
    <property type="entry name" value="ADH-like_N"/>
</dbReference>
<accession>F9U7D5</accession>
<dbReference type="EMBL" id="AFWV01000002">
    <property type="protein sequence ID" value="EGV20161.1"/>
    <property type="molecule type" value="Genomic_DNA"/>
</dbReference>
<dbReference type="EC" id="1.6.5.5" evidence="2"/>
<dbReference type="SUPFAM" id="SSF51735">
    <property type="entry name" value="NAD(P)-binding Rossmann-fold domains"/>
    <property type="match status" value="1"/>
</dbReference>
<keyword evidence="2" id="KW-0560">Oxidoreductase</keyword>
<dbReference type="PANTHER" id="PTHR11695:SF648">
    <property type="entry name" value="ZINC-BINDING OXIDOREDUCTASE"/>
    <property type="match status" value="1"/>
</dbReference>
<dbReference type="Pfam" id="PF08240">
    <property type="entry name" value="ADH_N"/>
    <property type="match status" value="1"/>
</dbReference>
<dbReference type="eggNOG" id="COG0604">
    <property type="taxonomic scope" value="Bacteria"/>
</dbReference>
<dbReference type="Gene3D" id="3.40.50.720">
    <property type="entry name" value="NAD(P)-binding Rossmann-like Domain"/>
    <property type="match status" value="1"/>
</dbReference>
<feature type="domain" description="Enoyl reductase (ER)" evidence="1">
    <location>
        <begin position="17"/>
        <end position="328"/>
    </location>
</feature>
<dbReference type="InterPro" id="IPR011032">
    <property type="entry name" value="GroES-like_sf"/>
</dbReference>
<dbReference type="PANTHER" id="PTHR11695">
    <property type="entry name" value="ALCOHOL DEHYDROGENASE RELATED"/>
    <property type="match status" value="1"/>
</dbReference>
<dbReference type="Pfam" id="PF13602">
    <property type="entry name" value="ADH_zinc_N_2"/>
    <property type="match status" value="1"/>
</dbReference>
<dbReference type="AlphaFoldDB" id="F9U7D5"/>
<evidence type="ECO:0000259" key="1">
    <source>
        <dbReference type="SMART" id="SM00829"/>
    </source>
</evidence>
<reference evidence="2 3" key="1">
    <citation type="submission" date="2011-06" db="EMBL/GenBank/DDBJ databases">
        <title>The draft genome of Thiocapsa marina 5811.</title>
        <authorList>
            <consortium name="US DOE Joint Genome Institute (JGI-PGF)"/>
            <person name="Lucas S."/>
            <person name="Han J."/>
            <person name="Cheng J.-F."/>
            <person name="Goodwin L."/>
            <person name="Pitluck S."/>
            <person name="Peters L."/>
            <person name="Land M.L."/>
            <person name="Hauser L."/>
            <person name="Vogl K."/>
            <person name="Liu Z."/>
            <person name="Imhoff J."/>
            <person name="Thiel V."/>
            <person name="Frigaard N.-U."/>
            <person name="Bryant D."/>
            <person name="Woyke T.J."/>
        </authorList>
    </citation>
    <scope>NUCLEOTIDE SEQUENCE [LARGE SCALE GENOMIC DNA]</scope>
    <source>
        <strain evidence="2 3">5811</strain>
    </source>
</reference>
<gene>
    <name evidence="2" type="ORF">ThimaDRAFT_0837</name>
</gene>
<keyword evidence="3" id="KW-1185">Reference proteome</keyword>
<dbReference type="InterPro" id="IPR020843">
    <property type="entry name" value="ER"/>
</dbReference>
<dbReference type="InterPro" id="IPR036291">
    <property type="entry name" value="NAD(P)-bd_dom_sf"/>
</dbReference>
<dbReference type="SUPFAM" id="SSF50129">
    <property type="entry name" value="GroES-like"/>
    <property type="match status" value="1"/>
</dbReference>
<dbReference type="Gene3D" id="3.90.180.10">
    <property type="entry name" value="Medium-chain alcohol dehydrogenases, catalytic domain"/>
    <property type="match status" value="1"/>
</dbReference>
<dbReference type="InterPro" id="IPR050700">
    <property type="entry name" value="YIM1/Zinc_Alcohol_DH_Fams"/>
</dbReference>
<dbReference type="PATRIC" id="fig|768671.3.peg.895"/>
<name>F9U7D5_9GAMM</name>
<protein>
    <submittedName>
        <fullName evidence="2">NADPH:quinone reductase</fullName>
        <ecNumber evidence="2">1.6.5.5</ecNumber>
    </submittedName>
</protein>
<sequence length="337" mass="36608">MISTHQVMKAITYSEYGPPEVLRVEDVPKPACGDDEVLVRVRAAEATKADCELRRFRFAVNWFWLPLRLALGVRRPRQRVLGGYFAGEVAAVGKAVTGFSIGERVYGGTGLRLGTYAAYVALPARGPVAPMPATMDFTEAAAVPLGGLNALHFLGRATIQPGDDVLVNGAGGSIGAHAVQLAKSSGARVTAVDHGRKEGFLRRLGADAFVDYRQTDFTAGGQTYDIILSMVAGAPYGRCIRALRPGGRYLIANPRLSDMLRALITNRFTRRRVVVAFAPETRAGLDALRELIEQGKIGPIVDRVEPMEQASEAHRRVEREERMGAIVLAIEDRLEAR</sequence>
<proteinExistence type="predicted"/>
<organism evidence="2 3">
    <name type="scientific">Thiocapsa marina 5811</name>
    <dbReference type="NCBI Taxonomy" id="768671"/>
    <lineage>
        <taxon>Bacteria</taxon>
        <taxon>Pseudomonadati</taxon>
        <taxon>Pseudomonadota</taxon>
        <taxon>Gammaproteobacteria</taxon>
        <taxon>Chromatiales</taxon>
        <taxon>Chromatiaceae</taxon>
        <taxon>Thiocapsa</taxon>
    </lineage>
</organism>
<dbReference type="STRING" id="768671.ThimaDRAFT_0837"/>